<evidence type="ECO:0000259" key="1">
    <source>
        <dbReference type="Pfam" id="PF12146"/>
    </source>
</evidence>
<dbReference type="InterPro" id="IPR022742">
    <property type="entry name" value="Hydrolase_4"/>
</dbReference>
<dbReference type="PATRIC" id="fig|159743.3.peg.33"/>
<reference evidence="2 3" key="1">
    <citation type="submission" date="2014-11" db="EMBL/GenBank/DDBJ databases">
        <title>Draft Genome Sequences of Paenibacillus polymyxa NRRL B-30509 and Paenibacillus terrae NRRL B-30644, Strains from a Poultry Environment that Produce Tridecaptin A and Paenicidins.</title>
        <authorList>
            <person name="van Belkum M.J."/>
            <person name="Lohans C.T."/>
            <person name="Vederas J.C."/>
        </authorList>
    </citation>
    <scope>NUCLEOTIDE SEQUENCE [LARGE SCALE GENOMIC DNA]</scope>
    <source>
        <strain evidence="2 3">NRRL B-30644</strain>
    </source>
</reference>
<dbReference type="InterPro" id="IPR029058">
    <property type="entry name" value="AB_hydrolase_fold"/>
</dbReference>
<evidence type="ECO:0000313" key="2">
    <source>
        <dbReference type="EMBL" id="KJD47409.1"/>
    </source>
</evidence>
<dbReference type="PANTHER" id="PTHR43265">
    <property type="entry name" value="ESTERASE ESTD"/>
    <property type="match status" value="1"/>
</dbReference>
<dbReference type="PANTHER" id="PTHR43265:SF1">
    <property type="entry name" value="ESTERASE ESTD"/>
    <property type="match status" value="1"/>
</dbReference>
<keyword evidence="3" id="KW-1185">Reference proteome</keyword>
<feature type="domain" description="Serine aminopeptidase S33" evidence="1">
    <location>
        <begin position="32"/>
        <end position="147"/>
    </location>
</feature>
<dbReference type="Proteomes" id="UP000032534">
    <property type="component" value="Unassembled WGS sequence"/>
</dbReference>
<dbReference type="AlphaFoldDB" id="A0A0D7X8F1"/>
<protein>
    <submittedName>
        <fullName evidence="2">Alpha/beta hydrolase</fullName>
    </submittedName>
</protein>
<dbReference type="InterPro" id="IPR053145">
    <property type="entry name" value="AB_hydrolase_Est10"/>
</dbReference>
<dbReference type="OrthoDB" id="9780269at2"/>
<comment type="caution">
    <text evidence="2">The sequence shown here is derived from an EMBL/GenBank/DDBJ whole genome shotgun (WGS) entry which is preliminary data.</text>
</comment>
<sequence>MSLQYIETSVHGLTLRGTAHIPETLKGGKYPTVIMFHGFGANRIEYFYSFVQISRLLEKQGIAAVRFDFGGHGESEGDFYDVTISGEVEEGKAIVNFVRQLEFVDPSRVSLMGMSLGSVVASIVAGDLSEDIHSLCMWSPAATVTDEINNNKTIQGQPISSMDQQGYFDFNSLRLGPGFIEDVASLDIYTRASSFKGNVAIIHGDQDFIAPIQYAYQYEQTYSQPIGIQIIEGADHSWGNVPHREQLFRNTLDFFEKNAK</sequence>
<evidence type="ECO:0000313" key="3">
    <source>
        <dbReference type="Proteomes" id="UP000032534"/>
    </source>
</evidence>
<dbReference type="SUPFAM" id="SSF53474">
    <property type="entry name" value="alpha/beta-Hydrolases"/>
    <property type="match status" value="1"/>
</dbReference>
<keyword evidence="2" id="KW-0378">Hydrolase</keyword>
<name>A0A0D7X8F1_9BACL</name>
<proteinExistence type="predicted"/>
<dbReference type="GO" id="GO:0052689">
    <property type="term" value="F:carboxylic ester hydrolase activity"/>
    <property type="evidence" value="ECO:0007669"/>
    <property type="project" value="TreeGrafter"/>
</dbReference>
<gene>
    <name evidence="2" type="ORF">QD47_00150</name>
</gene>
<dbReference type="EMBL" id="JTHP01000001">
    <property type="protein sequence ID" value="KJD47409.1"/>
    <property type="molecule type" value="Genomic_DNA"/>
</dbReference>
<organism evidence="2 3">
    <name type="scientific">Paenibacillus terrae</name>
    <dbReference type="NCBI Taxonomy" id="159743"/>
    <lineage>
        <taxon>Bacteria</taxon>
        <taxon>Bacillati</taxon>
        <taxon>Bacillota</taxon>
        <taxon>Bacilli</taxon>
        <taxon>Bacillales</taxon>
        <taxon>Paenibacillaceae</taxon>
        <taxon>Paenibacillus</taxon>
    </lineage>
</organism>
<accession>A0A0D7X8F1</accession>
<dbReference type="Gene3D" id="3.40.50.1820">
    <property type="entry name" value="alpha/beta hydrolase"/>
    <property type="match status" value="1"/>
</dbReference>
<dbReference type="RefSeq" id="WP_044644202.1">
    <property type="nucleotide sequence ID" value="NZ_JTHP01000001.1"/>
</dbReference>
<dbReference type="Pfam" id="PF12146">
    <property type="entry name" value="Hydrolase_4"/>
    <property type="match status" value="1"/>
</dbReference>